<accession>A0A0E9S0T7</accession>
<reference evidence="2" key="1">
    <citation type="submission" date="2014-11" db="EMBL/GenBank/DDBJ databases">
        <authorList>
            <person name="Amaro Gonzalez C."/>
        </authorList>
    </citation>
    <scope>NUCLEOTIDE SEQUENCE</scope>
</reference>
<feature type="transmembrane region" description="Helical" evidence="1">
    <location>
        <begin position="31"/>
        <end position="49"/>
    </location>
</feature>
<sequence length="59" mass="6488">MSLYIFSCVCFSQPMSLPSFASLYCITGIYLTLLSCVTFPGNTLFLALIREVKPQASVT</sequence>
<evidence type="ECO:0000313" key="2">
    <source>
        <dbReference type="EMBL" id="JAH34797.1"/>
    </source>
</evidence>
<dbReference type="AlphaFoldDB" id="A0A0E9S0T7"/>
<name>A0A0E9S0T7_ANGAN</name>
<keyword evidence="1" id="KW-0472">Membrane</keyword>
<evidence type="ECO:0000256" key="1">
    <source>
        <dbReference type="SAM" id="Phobius"/>
    </source>
</evidence>
<protein>
    <submittedName>
        <fullName evidence="2">Uncharacterized protein</fullName>
    </submittedName>
</protein>
<proteinExistence type="predicted"/>
<reference evidence="2" key="2">
    <citation type="journal article" date="2015" name="Fish Shellfish Immunol.">
        <title>Early steps in the European eel (Anguilla anguilla)-Vibrio vulnificus interaction in the gills: Role of the RtxA13 toxin.</title>
        <authorList>
            <person name="Callol A."/>
            <person name="Pajuelo D."/>
            <person name="Ebbesson L."/>
            <person name="Teles M."/>
            <person name="MacKenzie S."/>
            <person name="Amaro C."/>
        </authorList>
    </citation>
    <scope>NUCLEOTIDE SEQUENCE</scope>
</reference>
<dbReference type="EMBL" id="GBXM01073780">
    <property type="protein sequence ID" value="JAH34797.1"/>
    <property type="molecule type" value="Transcribed_RNA"/>
</dbReference>
<keyword evidence="1" id="KW-1133">Transmembrane helix</keyword>
<keyword evidence="1" id="KW-0812">Transmembrane</keyword>
<organism evidence="2">
    <name type="scientific">Anguilla anguilla</name>
    <name type="common">European freshwater eel</name>
    <name type="synonym">Muraena anguilla</name>
    <dbReference type="NCBI Taxonomy" id="7936"/>
    <lineage>
        <taxon>Eukaryota</taxon>
        <taxon>Metazoa</taxon>
        <taxon>Chordata</taxon>
        <taxon>Craniata</taxon>
        <taxon>Vertebrata</taxon>
        <taxon>Euteleostomi</taxon>
        <taxon>Actinopterygii</taxon>
        <taxon>Neopterygii</taxon>
        <taxon>Teleostei</taxon>
        <taxon>Anguilliformes</taxon>
        <taxon>Anguillidae</taxon>
        <taxon>Anguilla</taxon>
    </lineage>
</organism>